<keyword evidence="1" id="KW-0175">Coiled coil</keyword>
<name>A0A077AWB7_9PROT</name>
<evidence type="ECO:0000256" key="1">
    <source>
        <dbReference type="SAM" id="Coils"/>
    </source>
</evidence>
<dbReference type="eggNOG" id="COG3652">
    <property type="taxonomic scope" value="Bacteria"/>
</dbReference>
<dbReference type="Pfam" id="PF09537">
    <property type="entry name" value="DUF2383"/>
    <property type="match status" value="1"/>
</dbReference>
<sequence length="148" mass="17174">MVTMVGLEKNFIDALKDLIELEYDAVEAYKAAIDRLESKQYKDKMGEFLKDHERHIREFSNVLKKHNEEAPQGPDMSKHWLAEGKVVLAGLIGDKAILTAMKTNEDDTNTAYERLNNFSDMWKDSEDFLKEALKDERRHRAWIESAIS</sequence>
<evidence type="ECO:0000313" key="3">
    <source>
        <dbReference type="EMBL" id="AIK96339.1"/>
    </source>
</evidence>
<dbReference type="InterPro" id="IPR019052">
    <property type="entry name" value="DUF2383"/>
</dbReference>
<dbReference type="EMBL" id="CP008941">
    <property type="protein sequence ID" value="AIK96339.1"/>
    <property type="molecule type" value="Genomic_DNA"/>
</dbReference>
<feature type="coiled-coil region" evidence="1">
    <location>
        <begin position="19"/>
        <end position="69"/>
    </location>
</feature>
<feature type="domain" description="DUF2383" evidence="2">
    <location>
        <begin position="11"/>
        <end position="114"/>
    </location>
</feature>
<dbReference type="STRING" id="91604.ID47_05725"/>
<dbReference type="CDD" id="cd00657">
    <property type="entry name" value="Ferritin_like"/>
    <property type="match status" value="1"/>
</dbReference>
<dbReference type="Proteomes" id="UP000028926">
    <property type="component" value="Chromosome"/>
</dbReference>
<dbReference type="AlphaFoldDB" id="A0A077AWB7"/>
<organism evidence="3 4">
    <name type="scientific">Candidatus Odyssella acanthamoebae</name>
    <dbReference type="NCBI Taxonomy" id="91604"/>
    <lineage>
        <taxon>Bacteria</taxon>
        <taxon>Pseudomonadati</taxon>
        <taxon>Pseudomonadota</taxon>
        <taxon>Alphaproteobacteria</taxon>
        <taxon>Holosporales</taxon>
        <taxon>Candidatus Paracaedibacteraceae</taxon>
        <taxon>Candidatus Odyssella</taxon>
    </lineage>
</organism>
<reference evidence="3 4" key="1">
    <citation type="submission" date="2014-07" db="EMBL/GenBank/DDBJ databases">
        <title>Comparative genomic insights into amoeba endosymbionts belonging to the families of Holosporaceae and Candidatus Midichloriaceae within Rickettsiales.</title>
        <authorList>
            <person name="Wang Z."/>
            <person name="Wu M."/>
        </authorList>
    </citation>
    <scope>NUCLEOTIDE SEQUENCE [LARGE SCALE GENOMIC DNA]</scope>
    <source>
        <strain evidence="3">PRA3</strain>
    </source>
</reference>
<dbReference type="Gene3D" id="1.20.1260.10">
    <property type="match status" value="1"/>
</dbReference>
<evidence type="ECO:0000259" key="2">
    <source>
        <dbReference type="Pfam" id="PF09537"/>
    </source>
</evidence>
<dbReference type="RefSeq" id="WP_038464662.1">
    <property type="nucleotide sequence ID" value="NZ_CP008941.1"/>
</dbReference>
<dbReference type="OrthoDB" id="7166292at2"/>
<dbReference type="SUPFAM" id="SSF47240">
    <property type="entry name" value="Ferritin-like"/>
    <property type="match status" value="1"/>
</dbReference>
<protein>
    <recommendedName>
        <fullName evidence="2">DUF2383 domain-containing protein</fullName>
    </recommendedName>
</protein>
<gene>
    <name evidence="3" type="ORF">ID47_05725</name>
</gene>
<proteinExistence type="predicted"/>
<dbReference type="InterPro" id="IPR012347">
    <property type="entry name" value="Ferritin-like"/>
</dbReference>
<accession>A0A077AWB7</accession>
<keyword evidence="4" id="KW-1185">Reference proteome</keyword>
<dbReference type="KEGG" id="paca:ID47_05725"/>
<dbReference type="InterPro" id="IPR009078">
    <property type="entry name" value="Ferritin-like_SF"/>
</dbReference>
<dbReference type="HOGENOM" id="CLU_128722_1_0_5"/>
<evidence type="ECO:0000313" key="4">
    <source>
        <dbReference type="Proteomes" id="UP000028926"/>
    </source>
</evidence>